<dbReference type="InterPro" id="IPR042406">
    <property type="entry name" value="VKORC1/VKORC1L1"/>
</dbReference>
<evidence type="ECO:0000256" key="7">
    <source>
        <dbReference type="ARBA" id="ARBA00022989"/>
    </source>
</evidence>
<dbReference type="Pfam" id="PF07884">
    <property type="entry name" value="VKOR"/>
    <property type="match status" value="1"/>
</dbReference>
<dbReference type="PANTHER" id="PTHR14519">
    <property type="entry name" value="VITAMIN K EPOXIDE REDUCTASE COMPLEX, SUBUNIT 1"/>
    <property type="match status" value="1"/>
</dbReference>
<evidence type="ECO:0000256" key="3">
    <source>
        <dbReference type="ARBA" id="ARBA00012278"/>
    </source>
</evidence>
<keyword evidence="7 12" id="KW-1133">Transmembrane helix</keyword>
<dbReference type="GO" id="GO:0048038">
    <property type="term" value="F:quinone binding"/>
    <property type="evidence" value="ECO:0007669"/>
    <property type="project" value="UniProtKB-KW"/>
</dbReference>
<evidence type="ECO:0000256" key="12">
    <source>
        <dbReference type="SAM" id="Phobius"/>
    </source>
</evidence>
<keyword evidence="15" id="KW-1185">Reference proteome</keyword>
<evidence type="ECO:0000256" key="2">
    <source>
        <dbReference type="ARBA" id="ARBA00006214"/>
    </source>
</evidence>
<evidence type="ECO:0000313" key="14">
    <source>
        <dbReference type="EMBL" id="KAL3274156.1"/>
    </source>
</evidence>
<evidence type="ECO:0000256" key="6">
    <source>
        <dbReference type="ARBA" id="ARBA00022824"/>
    </source>
</evidence>
<dbReference type="InterPro" id="IPR012932">
    <property type="entry name" value="VKOR"/>
</dbReference>
<keyword evidence="9 12" id="KW-0472">Membrane</keyword>
<reference evidence="14 15" key="1">
    <citation type="journal article" date="2021" name="BMC Biol.">
        <title>Horizontally acquired antibacterial genes associated with adaptive radiation of ladybird beetles.</title>
        <authorList>
            <person name="Li H.S."/>
            <person name="Tang X.F."/>
            <person name="Huang Y.H."/>
            <person name="Xu Z.Y."/>
            <person name="Chen M.L."/>
            <person name="Du X.Y."/>
            <person name="Qiu B.Y."/>
            <person name="Chen P.T."/>
            <person name="Zhang W."/>
            <person name="Slipinski A."/>
            <person name="Escalona H.E."/>
            <person name="Waterhouse R.M."/>
            <person name="Zwick A."/>
            <person name="Pang H."/>
        </authorList>
    </citation>
    <scope>NUCLEOTIDE SEQUENCE [LARGE SCALE GENOMIC DNA]</scope>
    <source>
        <strain evidence="14">SYSU2018</strain>
    </source>
</reference>
<dbReference type="EMBL" id="JABFTP020000062">
    <property type="protein sequence ID" value="KAL3274156.1"/>
    <property type="molecule type" value="Genomic_DNA"/>
</dbReference>
<dbReference type="GO" id="GO:0005789">
    <property type="term" value="C:endoplasmic reticulum membrane"/>
    <property type="evidence" value="ECO:0007669"/>
    <property type="project" value="UniProtKB-SubCell"/>
</dbReference>
<sequence>MNVQRTPLNSLCIYLGVLALTGLSISLYTYYVNIKLESGEDYTAACDISEHVSCSKVFKSQYSKGLGIFAEDSFFYTSNSLYGIPFYIMMMILAFSTSRLFNKFLFASLVLSNLLSVYFAYLLYFVIQNLCVACVAIYIVNALSLLTLYKKLKLLNMLKIKNN</sequence>
<dbReference type="EC" id="1.17.4.4" evidence="3"/>
<feature type="transmembrane region" description="Helical" evidence="12">
    <location>
        <begin position="104"/>
        <end position="121"/>
    </location>
</feature>
<evidence type="ECO:0000256" key="8">
    <source>
        <dbReference type="ARBA" id="ARBA00023002"/>
    </source>
</evidence>
<dbReference type="CDD" id="cd12917">
    <property type="entry name" value="VKOR_euk"/>
    <property type="match status" value="1"/>
</dbReference>
<evidence type="ECO:0000256" key="10">
    <source>
        <dbReference type="ARBA" id="ARBA00023157"/>
    </source>
</evidence>
<keyword evidence="6" id="KW-0256">Endoplasmic reticulum</keyword>
<proteinExistence type="inferred from homology"/>
<evidence type="ECO:0000256" key="9">
    <source>
        <dbReference type="ARBA" id="ARBA00023136"/>
    </source>
</evidence>
<feature type="transmembrane region" description="Helical" evidence="12">
    <location>
        <begin position="127"/>
        <end position="149"/>
    </location>
</feature>
<dbReference type="GO" id="GO:0047057">
    <property type="term" value="F:vitamin-K-epoxide reductase (warfarin-sensitive) activity"/>
    <property type="evidence" value="ECO:0007669"/>
    <property type="project" value="UniProtKB-EC"/>
</dbReference>
<feature type="transmembrane region" description="Helical" evidence="12">
    <location>
        <begin position="12"/>
        <end position="31"/>
    </location>
</feature>
<keyword evidence="10" id="KW-1015">Disulfide bond</keyword>
<keyword evidence="4 12" id="KW-0812">Transmembrane</keyword>
<dbReference type="Gene3D" id="1.20.1440.130">
    <property type="entry name" value="VKOR domain"/>
    <property type="match status" value="1"/>
</dbReference>
<keyword evidence="5" id="KW-0874">Quinone</keyword>
<evidence type="ECO:0000256" key="1">
    <source>
        <dbReference type="ARBA" id="ARBA00004477"/>
    </source>
</evidence>
<dbReference type="PANTHER" id="PTHR14519:SF8">
    <property type="entry name" value="VITAMIN K EPOXIDE REDUCTASE COMPLEX SUBUNIT 1"/>
    <property type="match status" value="1"/>
</dbReference>
<dbReference type="AlphaFoldDB" id="A0ABD2N5Y2"/>
<dbReference type="SMART" id="SM00756">
    <property type="entry name" value="VKc"/>
    <property type="match status" value="1"/>
</dbReference>
<evidence type="ECO:0000256" key="11">
    <source>
        <dbReference type="ARBA" id="ARBA00023284"/>
    </source>
</evidence>
<feature type="domain" description="Vitamin K epoxide reductase" evidence="13">
    <location>
        <begin position="8"/>
        <end position="152"/>
    </location>
</feature>
<name>A0ABD2N5Y2_9CUCU</name>
<evidence type="ECO:0000313" key="15">
    <source>
        <dbReference type="Proteomes" id="UP001516400"/>
    </source>
</evidence>
<dbReference type="Proteomes" id="UP001516400">
    <property type="component" value="Unassembled WGS sequence"/>
</dbReference>
<evidence type="ECO:0000256" key="5">
    <source>
        <dbReference type="ARBA" id="ARBA00022719"/>
    </source>
</evidence>
<comment type="subcellular location">
    <subcellularLocation>
        <location evidence="1">Endoplasmic reticulum membrane</location>
        <topology evidence="1">Multi-pass membrane protein</topology>
    </subcellularLocation>
</comment>
<keyword evidence="11" id="KW-0676">Redox-active center</keyword>
<organism evidence="14 15">
    <name type="scientific">Cryptolaemus montrouzieri</name>
    <dbReference type="NCBI Taxonomy" id="559131"/>
    <lineage>
        <taxon>Eukaryota</taxon>
        <taxon>Metazoa</taxon>
        <taxon>Ecdysozoa</taxon>
        <taxon>Arthropoda</taxon>
        <taxon>Hexapoda</taxon>
        <taxon>Insecta</taxon>
        <taxon>Pterygota</taxon>
        <taxon>Neoptera</taxon>
        <taxon>Endopterygota</taxon>
        <taxon>Coleoptera</taxon>
        <taxon>Polyphaga</taxon>
        <taxon>Cucujiformia</taxon>
        <taxon>Coccinelloidea</taxon>
        <taxon>Coccinellidae</taxon>
        <taxon>Scymninae</taxon>
        <taxon>Scymnini</taxon>
        <taxon>Cryptolaemus</taxon>
    </lineage>
</organism>
<evidence type="ECO:0000256" key="4">
    <source>
        <dbReference type="ARBA" id="ARBA00022692"/>
    </source>
</evidence>
<gene>
    <name evidence="14" type="ORF">HHI36_015570</name>
</gene>
<keyword evidence="8" id="KW-0560">Oxidoreductase</keyword>
<feature type="transmembrane region" description="Helical" evidence="12">
    <location>
        <begin position="80"/>
        <end position="97"/>
    </location>
</feature>
<comment type="similarity">
    <text evidence="2">Belongs to the VKOR family.</text>
</comment>
<protein>
    <recommendedName>
        <fullName evidence="3">vitamin-K-epoxide reductase (warfarin-sensitive)</fullName>
        <ecNumber evidence="3">1.17.4.4</ecNumber>
    </recommendedName>
</protein>
<dbReference type="InterPro" id="IPR038354">
    <property type="entry name" value="VKOR_sf"/>
</dbReference>
<evidence type="ECO:0000259" key="13">
    <source>
        <dbReference type="SMART" id="SM00756"/>
    </source>
</evidence>
<accession>A0ABD2N5Y2</accession>
<comment type="caution">
    <text evidence="14">The sequence shown here is derived from an EMBL/GenBank/DDBJ whole genome shotgun (WGS) entry which is preliminary data.</text>
</comment>